<dbReference type="InterPro" id="IPR036291">
    <property type="entry name" value="NAD(P)-bd_dom_sf"/>
</dbReference>
<protein>
    <submittedName>
        <fullName evidence="5">Glycerate dehydrogenase</fullName>
        <ecNumber evidence="5">1.1.1.29</ecNumber>
    </submittedName>
</protein>
<dbReference type="Pfam" id="PF02826">
    <property type="entry name" value="2-Hacid_dh_C"/>
    <property type="match status" value="1"/>
</dbReference>
<evidence type="ECO:0000256" key="3">
    <source>
        <dbReference type="ARBA" id="ARBA00023027"/>
    </source>
</evidence>
<proteinExistence type="inferred from homology"/>
<comment type="caution">
    <text evidence="5">The sequence shown here is derived from an EMBL/GenBank/DDBJ whole genome shotgun (WGS) entry which is preliminary data.</text>
</comment>
<dbReference type="InterPro" id="IPR050857">
    <property type="entry name" value="D-2-hydroxyacid_DH"/>
</dbReference>
<feature type="domain" description="D-isomer specific 2-hydroxyacid dehydrogenase NAD-binding" evidence="4">
    <location>
        <begin position="1"/>
        <end position="178"/>
    </location>
</feature>
<dbReference type="Gene3D" id="3.40.50.720">
    <property type="entry name" value="NAD(P)-binding Rossmann-like Domain"/>
    <property type="match status" value="2"/>
</dbReference>
<dbReference type="EC" id="1.1.1.29" evidence="5"/>
<evidence type="ECO:0000313" key="5">
    <source>
        <dbReference type="EMBL" id="MPN13577.1"/>
    </source>
</evidence>
<dbReference type="GO" id="GO:0008465">
    <property type="term" value="F:hydroxypyruvate reductase (NADH) activity"/>
    <property type="evidence" value="ECO:0007669"/>
    <property type="project" value="UniProtKB-EC"/>
</dbReference>
<keyword evidence="3" id="KW-0520">NAD</keyword>
<organism evidence="5">
    <name type="scientific">bioreactor metagenome</name>
    <dbReference type="NCBI Taxonomy" id="1076179"/>
    <lineage>
        <taxon>unclassified sequences</taxon>
        <taxon>metagenomes</taxon>
        <taxon>ecological metagenomes</taxon>
    </lineage>
</organism>
<evidence type="ECO:0000256" key="1">
    <source>
        <dbReference type="ARBA" id="ARBA00005854"/>
    </source>
</evidence>
<dbReference type="SUPFAM" id="SSF51735">
    <property type="entry name" value="NAD(P)-binding Rossmann-fold domains"/>
    <property type="match status" value="1"/>
</dbReference>
<reference evidence="5" key="1">
    <citation type="submission" date="2019-08" db="EMBL/GenBank/DDBJ databases">
        <authorList>
            <person name="Kucharzyk K."/>
            <person name="Murdoch R.W."/>
            <person name="Higgins S."/>
            <person name="Loffler F."/>
        </authorList>
    </citation>
    <scope>NUCLEOTIDE SEQUENCE</scope>
</reference>
<name>A0A645FGW3_9ZZZZ</name>
<keyword evidence="2 5" id="KW-0560">Oxidoreductase</keyword>
<evidence type="ECO:0000256" key="2">
    <source>
        <dbReference type="ARBA" id="ARBA00023002"/>
    </source>
</evidence>
<sequence length="214" mass="23153">MALLLTMWRKIGCLKSDVEKGGWRYDVCAPIERLEGKTLGIFGLGRIGTAVAKRAAAFGLRVIAADPALTFMEAKERGAELVTPAMVLSSSDIITNHMDANETNEDLFGAAAFAAMTRRPLFLNCARGWSVDEAALVEALDEGLIRGAGLDVLKDENPDLEGHPLLGRDNVILTPHAAFYSETSIEALHRISAKNLAYCLAGRPQEAFKVVNKL</sequence>
<dbReference type="PANTHER" id="PTHR42789:SF1">
    <property type="entry name" value="D-ISOMER SPECIFIC 2-HYDROXYACID DEHYDROGENASE FAMILY PROTEIN (AFU_ORTHOLOGUE AFUA_6G10090)"/>
    <property type="match status" value="1"/>
</dbReference>
<dbReference type="EMBL" id="VSSQ01060084">
    <property type="protein sequence ID" value="MPN13577.1"/>
    <property type="molecule type" value="Genomic_DNA"/>
</dbReference>
<dbReference type="InterPro" id="IPR006140">
    <property type="entry name" value="D-isomer_DH_NAD-bd"/>
</dbReference>
<dbReference type="AlphaFoldDB" id="A0A645FGW3"/>
<dbReference type="GO" id="GO:0051287">
    <property type="term" value="F:NAD binding"/>
    <property type="evidence" value="ECO:0007669"/>
    <property type="project" value="InterPro"/>
</dbReference>
<dbReference type="PANTHER" id="PTHR42789">
    <property type="entry name" value="D-ISOMER SPECIFIC 2-HYDROXYACID DEHYDROGENASE FAMILY PROTEIN (AFU_ORTHOLOGUE AFUA_6G10090)"/>
    <property type="match status" value="1"/>
</dbReference>
<gene>
    <name evidence="5" type="primary">hprA_21</name>
    <name evidence="5" type="ORF">SDC9_160899</name>
</gene>
<accession>A0A645FGW3</accession>
<comment type="similarity">
    <text evidence="1">Belongs to the D-isomer specific 2-hydroxyacid dehydrogenase family.</text>
</comment>
<evidence type="ECO:0000259" key="4">
    <source>
        <dbReference type="Pfam" id="PF02826"/>
    </source>
</evidence>